<dbReference type="EMBL" id="JADWDJ010000022">
    <property type="protein sequence ID" value="KAG5262499.1"/>
    <property type="molecule type" value="Genomic_DNA"/>
</dbReference>
<proteinExistence type="predicted"/>
<keyword evidence="3" id="KW-1185">Reference proteome</keyword>
<organism evidence="2 3">
    <name type="scientific">Alosa alosa</name>
    <name type="common">allis shad</name>
    <dbReference type="NCBI Taxonomy" id="278164"/>
    <lineage>
        <taxon>Eukaryota</taxon>
        <taxon>Metazoa</taxon>
        <taxon>Chordata</taxon>
        <taxon>Craniata</taxon>
        <taxon>Vertebrata</taxon>
        <taxon>Euteleostomi</taxon>
        <taxon>Actinopterygii</taxon>
        <taxon>Neopterygii</taxon>
        <taxon>Teleostei</taxon>
        <taxon>Clupei</taxon>
        <taxon>Clupeiformes</taxon>
        <taxon>Clupeoidei</taxon>
        <taxon>Clupeidae</taxon>
        <taxon>Alosa</taxon>
    </lineage>
</organism>
<protein>
    <submittedName>
        <fullName evidence="2">Uncharacterized protein</fullName>
    </submittedName>
</protein>
<sequence>MGPSQHKMSVCDDLDASECRAASLPGGGLPGGVVGMERAYPLRVWMWESTLCELRRGVASSPHLSDSEVLIPVEKGQQIRHVISQLETPALPRWCNRHQWRWLQQERRAYVHLQDLRRAWVTPDLHKSLSCTWHPASIPASHLGLCGHDWVRGEVMMSPDAVVLPLEGMVEATWLNCHRCEVHKNLNSPPNDMDLNQICQPSLRCESLGAHEDDHRIENRLISYFTRANSIPILFFKVQPNVYFTCAKASVCRVPTPYSPGHCVHSVCTSDHCGALHIARHPKNRAESSYPWEETFQDYNHNDCLLRTTVDHPCHPTATLSTKSSPDCIITPHDAFLRVLPTVSLPESSILWHSSSAEWTTIDSDPPLEVGAELDADTSGEQISQCADNGTSSSDISETEDSDSDDAGTDTSDTSCQHEFSDGHESLSERTGYWCPLPILKRSRGVAHLHAVPSASSEEHNASRLRKRVSFFEEVTVFIFDKEAPTQDLKTPCSSVDMQSQKSQGILTMSTSGHAGHFSAEEIHCDEDDLEWEDDFCTALPLFPVLMEANRSSWSHISDTSEHPRGSACFRHDWVNCSTYTFTHITDSDLE</sequence>
<dbReference type="AlphaFoldDB" id="A0AAV6FI67"/>
<comment type="caution">
    <text evidence="2">The sequence shown here is derived from an EMBL/GenBank/DDBJ whole genome shotgun (WGS) entry which is preliminary data.</text>
</comment>
<name>A0AAV6FI67_9TELE</name>
<reference evidence="2" key="1">
    <citation type="submission" date="2020-10" db="EMBL/GenBank/DDBJ databases">
        <title>Chromosome-scale genome assembly of the Allis shad, Alosa alosa.</title>
        <authorList>
            <person name="Margot Z."/>
            <person name="Christophe K."/>
            <person name="Cabau C."/>
            <person name="Louis A."/>
            <person name="Berthelot C."/>
            <person name="Parey E."/>
            <person name="Roest Crollius H."/>
            <person name="Montfort J."/>
            <person name="Robinson-Rechavi M."/>
            <person name="Bucao C."/>
            <person name="Bouchez O."/>
            <person name="Gislard M."/>
            <person name="Lluch J."/>
            <person name="Milhes M."/>
            <person name="Lampietro C."/>
            <person name="Lopez Roques C."/>
            <person name="Donnadieu C."/>
            <person name="Braasch I."/>
            <person name="Desvignes T."/>
            <person name="Postlethwait J."/>
            <person name="Bobe J."/>
            <person name="Guiguen Y."/>
        </authorList>
    </citation>
    <scope>NUCLEOTIDE SEQUENCE</scope>
    <source>
        <strain evidence="2">M-15738</strain>
        <tissue evidence="2">Blood</tissue>
    </source>
</reference>
<evidence type="ECO:0000313" key="2">
    <source>
        <dbReference type="EMBL" id="KAG5262499.1"/>
    </source>
</evidence>
<evidence type="ECO:0000313" key="3">
    <source>
        <dbReference type="Proteomes" id="UP000823561"/>
    </source>
</evidence>
<feature type="region of interest" description="Disordered" evidence="1">
    <location>
        <begin position="362"/>
        <end position="424"/>
    </location>
</feature>
<accession>A0AAV6FI67</accession>
<feature type="compositionally biased region" description="Acidic residues" evidence="1">
    <location>
        <begin position="397"/>
        <end position="408"/>
    </location>
</feature>
<gene>
    <name evidence="2" type="ORF">AALO_G00275790</name>
</gene>
<feature type="compositionally biased region" description="Polar residues" evidence="1">
    <location>
        <begin position="379"/>
        <end position="389"/>
    </location>
</feature>
<evidence type="ECO:0000256" key="1">
    <source>
        <dbReference type="SAM" id="MobiDB-lite"/>
    </source>
</evidence>
<dbReference type="Proteomes" id="UP000823561">
    <property type="component" value="Chromosome 22"/>
</dbReference>